<dbReference type="GO" id="GO:0005739">
    <property type="term" value="C:mitochondrion"/>
    <property type="evidence" value="ECO:0007669"/>
    <property type="project" value="TreeGrafter"/>
</dbReference>
<feature type="domain" description="DNL-type" evidence="6">
    <location>
        <begin position="101"/>
        <end position="198"/>
    </location>
</feature>
<dbReference type="Ensembl" id="ENSUMAT00000037649.1">
    <property type="protein sequence ID" value="ENSUMAP00000031854.1"/>
    <property type="gene ID" value="ENSUMAG00000022972.1"/>
</dbReference>
<reference evidence="7" key="1">
    <citation type="submission" date="2019-03" db="UniProtKB">
        <authorList>
            <consortium name="Ensembl"/>
        </authorList>
    </citation>
    <scope>IDENTIFICATION</scope>
</reference>
<dbReference type="GO" id="GO:0051087">
    <property type="term" value="F:protein-folding chaperone binding"/>
    <property type="evidence" value="ECO:0007669"/>
    <property type="project" value="TreeGrafter"/>
</dbReference>
<sequence length="215" mass="22647">MRAILSDLSGPSCLGPRAPGDVGWPPGSGPAPTGLSVWVGVVSSGVVRLACAEDRRDKARHTVANNRVLDTKSQGRLIKAGAGTEGLFWGWGWRFDLHAPGAQGVPWAAGVPQVCGRRSSKRISKLAYHRGVVIVTCPGCQKHHVIADNLGWFSDLDGKRNIEEILAARGEKVCRVAGEGALELVLEAAGNPKSPTAPEGGEDRDPTHPGETEPS</sequence>
<accession>A0A452VE13</accession>
<proteinExistence type="predicted"/>
<keyword evidence="2 4" id="KW-0863">Zinc-finger</keyword>
<dbReference type="GO" id="GO:0050821">
    <property type="term" value="P:protein stabilization"/>
    <property type="evidence" value="ECO:0007669"/>
    <property type="project" value="TreeGrafter"/>
</dbReference>
<evidence type="ECO:0000256" key="1">
    <source>
        <dbReference type="ARBA" id="ARBA00022723"/>
    </source>
</evidence>
<evidence type="ECO:0000256" key="3">
    <source>
        <dbReference type="ARBA" id="ARBA00022833"/>
    </source>
</evidence>
<organism evidence="7">
    <name type="scientific">Ursus maritimus</name>
    <name type="common">Polar bear</name>
    <name type="synonym">Thalarctos maritimus</name>
    <dbReference type="NCBI Taxonomy" id="29073"/>
    <lineage>
        <taxon>Eukaryota</taxon>
        <taxon>Metazoa</taxon>
        <taxon>Chordata</taxon>
        <taxon>Craniata</taxon>
        <taxon>Vertebrata</taxon>
        <taxon>Euteleostomi</taxon>
        <taxon>Mammalia</taxon>
        <taxon>Eutheria</taxon>
        <taxon>Laurasiatheria</taxon>
        <taxon>Carnivora</taxon>
        <taxon>Caniformia</taxon>
        <taxon>Ursidae</taxon>
        <taxon>Ursus</taxon>
    </lineage>
</organism>
<dbReference type="Pfam" id="PF05180">
    <property type="entry name" value="zf-DNL"/>
    <property type="match status" value="1"/>
</dbReference>
<dbReference type="GO" id="GO:0008270">
    <property type="term" value="F:zinc ion binding"/>
    <property type="evidence" value="ECO:0007669"/>
    <property type="project" value="UniProtKB-KW"/>
</dbReference>
<keyword evidence="3" id="KW-0862">Zinc</keyword>
<dbReference type="GO" id="GO:0030150">
    <property type="term" value="P:protein import into mitochondrial matrix"/>
    <property type="evidence" value="ECO:0007669"/>
    <property type="project" value="TreeGrafter"/>
</dbReference>
<evidence type="ECO:0000256" key="5">
    <source>
        <dbReference type="SAM" id="MobiDB-lite"/>
    </source>
</evidence>
<feature type="compositionally biased region" description="Basic and acidic residues" evidence="5">
    <location>
        <begin position="201"/>
        <end position="215"/>
    </location>
</feature>
<dbReference type="PANTHER" id="PTHR20922:SF13">
    <property type="entry name" value="DNL-TYPE ZINC FINGER PROTEIN"/>
    <property type="match status" value="1"/>
</dbReference>
<name>A0A452VE13_URSMA</name>
<feature type="region of interest" description="Disordered" evidence="5">
    <location>
        <begin position="188"/>
        <end position="215"/>
    </location>
</feature>
<evidence type="ECO:0000256" key="2">
    <source>
        <dbReference type="ARBA" id="ARBA00022771"/>
    </source>
</evidence>
<evidence type="ECO:0000259" key="6">
    <source>
        <dbReference type="PROSITE" id="PS51501"/>
    </source>
</evidence>
<evidence type="ECO:0000313" key="7">
    <source>
        <dbReference type="Ensembl" id="ENSUMAP00000031854"/>
    </source>
</evidence>
<dbReference type="PROSITE" id="PS51501">
    <property type="entry name" value="ZF_DNL"/>
    <property type="match status" value="1"/>
</dbReference>
<protein>
    <recommendedName>
        <fullName evidence="6">DNL-type domain-containing protein</fullName>
    </recommendedName>
</protein>
<dbReference type="InterPro" id="IPR024158">
    <property type="entry name" value="Mt_import_TIM15"/>
</dbReference>
<keyword evidence="1" id="KW-0479">Metal-binding</keyword>
<dbReference type="GeneTree" id="ENSGT00390000008220"/>
<dbReference type="InterPro" id="IPR007853">
    <property type="entry name" value="Znf_DNL-typ"/>
</dbReference>
<dbReference type="PANTHER" id="PTHR20922">
    <property type="entry name" value="DNL-TYPE ZINC FINGER PROTEIN"/>
    <property type="match status" value="1"/>
</dbReference>
<dbReference type="GO" id="GO:0006457">
    <property type="term" value="P:protein folding"/>
    <property type="evidence" value="ECO:0007669"/>
    <property type="project" value="TreeGrafter"/>
</dbReference>
<feature type="region of interest" description="Disordered" evidence="5">
    <location>
        <begin position="1"/>
        <end position="28"/>
    </location>
</feature>
<dbReference type="AlphaFoldDB" id="A0A452VE13"/>
<evidence type="ECO:0000256" key="4">
    <source>
        <dbReference type="PROSITE-ProRule" id="PRU00834"/>
    </source>
</evidence>